<evidence type="ECO:0000313" key="1">
    <source>
        <dbReference type="EMBL" id="CAD8084981.1"/>
    </source>
</evidence>
<dbReference type="Proteomes" id="UP000692954">
    <property type="component" value="Unassembled WGS sequence"/>
</dbReference>
<evidence type="ECO:0008006" key="3">
    <source>
        <dbReference type="Google" id="ProtNLM"/>
    </source>
</evidence>
<organism evidence="1 2">
    <name type="scientific">Paramecium sonneborni</name>
    <dbReference type="NCBI Taxonomy" id="65129"/>
    <lineage>
        <taxon>Eukaryota</taxon>
        <taxon>Sar</taxon>
        <taxon>Alveolata</taxon>
        <taxon>Ciliophora</taxon>
        <taxon>Intramacronucleata</taxon>
        <taxon>Oligohymenophorea</taxon>
        <taxon>Peniculida</taxon>
        <taxon>Parameciidae</taxon>
        <taxon>Paramecium</taxon>
    </lineage>
</organism>
<name>A0A8S1N4C2_9CILI</name>
<keyword evidence="2" id="KW-1185">Reference proteome</keyword>
<proteinExistence type="predicted"/>
<dbReference type="EMBL" id="CAJJDN010000047">
    <property type="protein sequence ID" value="CAD8084981.1"/>
    <property type="molecule type" value="Genomic_DNA"/>
</dbReference>
<gene>
    <name evidence="1" type="ORF">PSON_ATCC_30995.1.T0470279</name>
</gene>
<evidence type="ECO:0000313" key="2">
    <source>
        <dbReference type="Proteomes" id="UP000692954"/>
    </source>
</evidence>
<comment type="caution">
    <text evidence="1">The sequence shown here is derived from an EMBL/GenBank/DDBJ whole genome shotgun (WGS) entry which is preliminary data.</text>
</comment>
<accession>A0A8S1N4C2</accession>
<dbReference type="OrthoDB" id="299649at2759"/>
<dbReference type="AlphaFoldDB" id="A0A8S1N4C2"/>
<protein>
    <recommendedName>
        <fullName evidence="3">Tetratricopeptide repeat protein</fullName>
    </recommendedName>
</protein>
<sequence>MLKNFCGFSNKLVKITINNKIYFNFNILGSKDVSQLIRDYKENSKSKSNDWINDLLKEIQYQIENSHNQAVNYSKNGNFKDAELVLQKNCNALQDLLSDINIEIQPNFENIYLANAKSSLLLGDCYLRQSNFDQADSSLLYSLNILNQMNPKIDKVQINLLDTLILQYQQNLYSIFDDKQLKEIEDKINDLIKNSQNEELQMKYQIFKIKYLEEDKAQIDKLFNLLKTSEQSSTDLTNFLMKQAMNKGNSKSALFYCNKLLNSLITNYDPNHYLFESSITNFFALSRENQEQNQYEELIQKIKLKFFNQGFEALEKIILFEQILNQGLQLINKQSNIDQIQNLINKLEVIKFTSGSKYQRYAIFMLLGLKRELKEIQSSII</sequence>
<reference evidence="1" key="1">
    <citation type="submission" date="2021-01" db="EMBL/GenBank/DDBJ databases">
        <authorList>
            <consortium name="Genoscope - CEA"/>
            <person name="William W."/>
        </authorList>
    </citation>
    <scope>NUCLEOTIDE SEQUENCE</scope>
</reference>